<evidence type="ECO:0000313" key="1">
    <source>
        <dbReference type="EMBL" id="OJH41116.1"/>
    </source>
</evidence>
<protein>
    <submittedName>
        <fullName evidence="1">Uncharacterized protein</fullName>
    </submittedName>
</protein>
<comment type="caution">
    <text evidence="1">The sequence shown here is derived from an EMBL/GenBank/DDBJ whole genome shotgun (WGS) entry which is preliminary data.</text>
</comment>
<reference evidence="1 2" key="2">
    <citation type="submission" date="2016-12" db="EMBL/GenBank/DDBJ databases">
        <title>Draft Genome Sequence of Cystobacter ferrugineus Strain Cbfe23.</title>
        <authorList>
            <person name="Akbar S."/>
            <person name="Dowd S.E."/>
            <person name="Stevens D.C."/>
        </authorList>
    </citation>
    <scope>NUCLEOTIDE SEQUENCE [LARGE SCALE GENOMIC DNA]</scope>
    <source>
        <strain evidence="1 2">Cbfe23</strain>
    </source>
</reference>
<sequence>MLSGLLVVLTTGWLSASPPPSPPPAPFHWKVPGLVSTLDVPGEMNVGGIPIRLQVYTSREPVESLLQSFANASDAAGFYIPRKTRRVARQPHLTALDTRTLTAYTILLNPSPDGFTTVVLGEAKMDQKTASATPSLVPTYPGAKHVLQGNFEGARTLSFWAAARTEQVETWYRERLLTAGYKEEEPLVFRRGEQELHLSLKTQHMGTNALLFIKTAGAEGASLHAAP</sequence>
<accession>A0A1L9BFX7</accession>
<evidence type="ECO:0000313" key="2">
    <source>
        <dbReference type="Proteomes" id="UP000182229"/>
    </source>
</evidence>
<gene>
    <name evidence="1" type="ORF">BON30_09485</name>
</gene>
<reference evidence="2" key="1">
    <citation type="submission" date="2016-11" db="EMBL/GenBank/DDBJ databases">
        <authorList>
            <person name="Shukria A."/>
            <person name="Stevens D.C."/>
        </authorList>
    </citation>
    <scope>NUCLEOTIDE SEQUENCE [LARGE SCALE GENOMIC DNA]</scope>
    <source>
        <strain evidence="2">Cbfe23</strain>
    </source>
</reference>
<dbReference type="RefSeq" id="WP_071897551.1">
    <property type="nucleotide sequence ID" value="NZ_MPIN01000002.1"/>
</dbReference>
<keyword evidence="2" id="KW-1185">Reference proteome</keyword>
<name>A0A1L9BFX7_9BACT</name>
<dbReference type="AlphaFoldDB" id="A0A1L9BFX7"/>
<dbReference type="OrthoDB" id="5523774at2"/>
<organism evidence="1 2">
    <name type="scientific">Cystobacter ferrugineus</name>
    <dbReference type="NCBI Taxonomy" id="83449"/>
    <lineage>
        <taxon>Bacteria</taxon>
        <taxon>Pseudomonadati</taxon>
        <taxon>Myxococcota</taxon>
        <taxon>Myxococcia</taxon>
        <taxon>Myxococcales</taxon>
        <taxon>Cystobacterineae</taxon>
        <taxon>Archangiaceae</taxon>
        <taxon>Cystobacter</taxon>
    </lineage>
</organism>
<dbReference type="EMBL" id="MPIN01000002">
    <property type="protein sequence ID" value="OJH41116.1"/>
    <property type="molecule type" value="Genomic_DNA"/>
</dbReference>
<dbReference type="STRING" id="83449.BON30_09485"/>
<dbReference type="Proteomes" id="UP000182229">
    <property type="component" value="Unassembled WGS sequence"/>
</dbReference>
<proteinExistence type="predicted"/>